<comment type="function">
    <text evidence="3">Lytic transglycosylase with a strong preference for naked glycan strands that lack stem peptides.</text>
</comment>
<evidence type="ECO:0000256" key="4">
    <source>
        <dbReference type="RuleBase" id="RU003495"/>
    </source>
</evidence>
<dbReference type="CDD" id="cd22268">
    <property type="entry name" value="DPBB_RlpA-like"/>
    <property type="match status" value="1"/>
</dbReference>
<accession>A0A4R7ESV3</accession>
<comment type="caution">
    <text evidence="6">The sequence shown here is derived from an EMBL/GenBank/DDBJ whole genome shotgun (WGS) entry which is preliminary data.</text>
</comment>
<keyword evidence="7" id="KW-1185">Reference proteome</keyword>
<keyword evidence="6" id="KW-0449">Lipoprotein</keyword>
<evidence type="ECO:0000256" key="2">
    <source>
        <dbReference type="ARBA" id="ARBA00023316"/>
    </source>
</evidence>
<dbReference type="Pfam" id="PF03330">
    <property type="entry name" value="DPBB_1"/>
    <property type="match status" value="1"/>
</dbReference>
<dbReference type="Proteomes" id="UP000295215">
    <property type="component" value="Unassembled WGS sequence"/>
</dbReference>
<dbReference type="GO" id="GO:0008932">
    <property type="term" value="F:lytic endotransglycosylase activity"/>
    <property type="evidence" value="ECO:0007669"/>
    <property type="project" value="UniProtKB-UniRule"/>
</dbReference>
<evidence type="ECO:0000256" key="1">
    <source>
        <dbReference type="ARBA" id="ARBA00023239"/>
    </source>
</evidence>
<keyword evidence="1 3" id="KW-0456">Lyase</keyword>
<dbReference type="NCBIfam" id="TIGR00413">
    <property type="entry name" value="rlpA"/>
    <property type="match status" value="1"/>
</dbReference>
<organism evidence="6 7">
    <name type="scientific">Myroides indicus</name>
    <dbReference type="NCBI Taxonomy" id="1323422"/>
    <lineage>
        <taxon>Bacteria</taxon>
        <taxon>Pseudomonadati</taxon>
        <taxon>Bacteroidota</taxon>
        <taxon>Flavobacteriia</taxon>
        <taxon>Flavobacteriales</taxon>
        <taxon>Flavobacteriaceae</taxon>
        <taxon>Myroides</taxon>
    </lineage>
</organism>
<feature type="domain" description="RlpA-like protein double-psi beta-barrel" evidence="5">
    <location>
        <begin position="71"/>
        <end position="159"/>
    </location>
</feature>
<proteinExistence type="inferred from homology"/>
<dbReference type="Gene3D" id="2.40.40.10">
    <property type="entry name" value="RlpA-like domain"/>
    <property type="match status" value="1"/>
</dbReference>
<evidence type="ECO:0000313" key="7">
    <source>
        <dbReference type="Proteomes" id="UP000295215"/>
    </source>
</evidence>
<dbReference type="PANTHER" id="PTHR34183">
    <property type="entry name" value="ENDOLYTIC PEPTIDOGLYCAN TRANSGLYCOSYLASE RLPA"/>
    <property type="match status" value="1"/>
</dbReference>
<protein>
    <recommendedName>
        <fullName evidence="3">Probable endolytic peptidoglycan transglycosylase RlpA</fullName>
        <ecNumber evidence="3">4.2.2.-</ecNumber>
    </recommendedName>
</protein>
<gene>
    <name evidence="3" type="primary">rlpA</name>
    <name evidence="6" type="ORF">C8P70_11944</name>
</gene>
<dbReference type="OrthoDB" id="9779128at2"/>
<dbReference type="InterPro" id="IPR009009">
    <property type="entry name" value="RlpA-like_DPBB"/>
</dbReference>
<dbReference type="GO" id="GO:0000270">
    <property type="term" value="P:peptidoglycan metabolic process"/>
    <property type="evidence" value="ECO:0007669"/>
    <property type="project" value="UniProtKB-UniRule"/>
</dbReference>
<dbReference type="EC" id="4.2.2.-" evidence="3"/>
<dbReference type="AlphaFoldDB" id="A0A4R7ESV3"/>
<sequence>MKILQYIFGVFLIITLSSFSELKQMYMKGDEVSKNLLAVGADTLLTLDDNLIVSDIENTEYEGEYEVVNEQTKASYYHDKFTGRKTASGEIFDNSKYTAAHKTLPFGTKIKVTNLKNQRFVVLTVTDRGPFTKGRSVDLSKKAFFELTDNHQRGVLEVKIEKLLVSEN</sequence>
<evidence type="ECO:0000313" key="6">
    <source>
        <dbReference type="EMBL" id="TDS56608.1"/>
    </source>
</evidence>
<reference evidence="6 7" key="1">
    <citation type="submission" date="2019-03" db="EMBL/GenBank/DDBJ databases">
        <title>Genomic Encyclopedia of Archaeal and Bacterial Type Strains, Phase II (KMG-II): from individual species to whole genera.</title>
        <authorList>
            <person name="Goeker M."/>
        </authorList>
    </citation>
    <scope>NUCLEOTIDE SEQUENCE [LARGE SCALE GENOMIC DNA]</scope>
    <source>
        <strain evidence="6 7">DSM 28213</strain>
    </source>
</reference>
<dbReference type="InterPro" id="IPR034718">
    <property type="entry name" value="RlpA"/>
</dbReference>
<dbReference type="EMBL" id="SOAG01000019">
    <property type="protein sequence ID" value="TDS56608.1"/>
    <property type="molecule type" value="Genomic_DNA"/>
</dbReference>
<dbReference type="HAMAP" id="MF_02071">
    <property type="entry name" value="RlpA"/>
    <property type="match status" value="1"/>
</dbReference>
<keyword evidence="2 3" id="KW-0961">Cell wall biogenesis/degradation</keyword>
<dbReference type="PANTHER" id="PTHR34183:SF8">
    <property type="entry name" value="ENDOLYTIC PEPTIDOGLYCAN TRANSGLYCOSYLASE RLPA-RELATED"/>
    <property type="match status" value="1"/>
</dbReference>
<name>A0A4R7ESV3_9FLAO</name>
<comment type="similarity">
    <text evidence="3 4">Belongs to the RlpA family.</text>
</comment>
<dbReference type="InterPro" id="IPR012997">
    <property type="entry name" value="RplA"/>
</dbReference>
<dbReference type="GO" id="GO:0071555">
    <property type="term" value="P:cell wall organization"/>
    <property type="evidence" value="ECO:0007669"/>
    <property type="project" value="UniProtKB-KW"/>
</dbReference>
<evidence type="ECO:0000259" key="5">
    <source>
        <dbReference type="Pfam" id="PF03330"/>
    </source>
</evidence>
<dbReference type="InterPro" id="IPR036908">
    <property type="entry name" value="RlpA-like_sf"/>
</dbReference>
<evidence type="ECO:0000256" key="3">
    <source>
        <dbReference type="HAMAP-Rule" id="MF_02071"/>
    </source>
</evidence>
<dbReference type="RefSeq" id="WP_133712993.1">
    <property type="nucleotide sequence ID" value="NZ_SOAG01000019.1"/>
</dbReference>
<dbReference type="SUPFAM" id="SSF50685">
    <property type="entry name" value="Barwin-like endoglucanases"/>
    <property type="match status" value="1"/>
</dbReference>